<keyword evidence="1" id="KW-0472">Membrane</keyword>
<dbReference type="RefSeq" id="WP_159794362.1">
    <property type="nucleotide sequence ID" value="NZ_WTYM01000037.1"/>
</dbReference>
<evidence type="ECO:0000259" key="2">
    <source>
        <dbReference type="PROSITE" id="PS50104"/>
    </source>
</evidence>
<accession>A0A6I4SUN4</accession>
<evidence type="ECO:0000313" key="3">
    <source>
        <dbReference type="EMBL" id="MXO59685.1"/>
    </source>
</evidence>
<evidence type="ECO:0000256" key="1">
    <source>
        <dbReference type="SAM" id="Phobius"/>
    </source>
</evidence>
<dbReference type="Gene3D" id="3.40.50.10140">
    <property type="entry name" value="Toll/interleukin-1 receptor homology (TIR) domain"/>
    <property type="match status" value="1"/>
</dbReference>
<name>A0A6I4SUN4_9SPHN</name>
<dbReference type="SUPFAM" id="SSF52200">
    <property type="entry name" value="Toll/Interleukin receptor TIR domain"/>
    <property type="match status" value="1"/>
</dbReference>
<dbReference type="Proteomes" id="UP000433652">
    <property type="component" value="Unassembled WGS sequence"/>
</dbReference>
<dbReference type="InterPro" id="IPR000157">
    <property type="entry name" value="TIR_dom"/>
</dbReference>
<dbReference type="PROSITE" id="PS50104">
    <property type="entry name" value="TIR"/>
    <property type="match status" value="1"/>
</dbReference>
<keyword evidence="1" id="KW-0812">Transmembrane</keyword>
<keyword evidence="1" id="KW-1133">Transmembrane helix</keyword>
<dbReference type="AlphaFoldDB" id="A0A6I4SUN4"/>
<feature type="domain" description="TIR" evidence="2">
    <location>
        <begin position="1"/>
        <end position="124"/>
    </location>
</feature>
<dbReference type="InterPro" id="IPR011990">
    <property type="entry name" value="TPR-like_helical_dom_sf"/>
</dbReference>
<protein>
    <submittedName>
        <fullName evidence="3">TIR domain-containing protein</fullName>
    </submittedName>
</protein>
<feature type="transmembrane region" description="Helical" evidence="1">
    <location>
        <begin position="145"/>
        <end position="169"/>
    </location>
</feature>
<dbReference type="GO" id="GO:0007165">
    <property type="term" value="P:signal transduction"/>
    <property type="evidence" value="ECO:0007669"/>
    <property type="project" value="InterPro"/>
</dbReference>
<keyword evidence="4" id="KW-1185">Reference proteome</keyword>
<organism evidence="3 4">
    <name type="scientific">Croceibacterium salegens</name>
    <dbReference type="NCBI Taxonomy" id="1737568"/>
    <lineage>
        <taxon>Bacteria</taxon>
        <taxon>Pseudomonadati</taxon>
        <taxon>Pseudomonadota</taxon>
        <taxon>Alphaproteobacteria</taxon>
        <taxon>Sphingomonadales</taxon>
        <taxon>Erythrobacteraceae</taxon>
        <taxon>Croceibacterium</taxon>
    </lineage>
</organism>
<dbReference type="Pfam" id="PF13676">
    <property type="entry name" value="TIR_2"/>
    <property type="match status" value="1"/>
</dbReference>
<dbReference type="Gene3D" id="1.25.40.10">
    <property type="entry name" value="Tetratricopeptide repeat domain"/>
    <property type="match status" value="1"/>
</dbReference>
<comment type="caution">
    <text evidence="3">The sequence shown here is derived from an EMBL/GenBank/DDBJ whole genome shotgun (WGS) entry which is preliminary data.</text>
</comment>
<gene>
    <name evidence="3" type="ORF">GRI89_09050</name>
</gene>
<proteinExistence type="predicted"/>
<dbReference type="OrthoDB" id="105971at2"/>
<reference evidence="3 4" key="1">
    <citation type="submission" date="2019-12" db="EMBL/GenBank/DDBJ databases">
        <title>Genomic-based taxomic classification of the family Erythrobacteraceae.</title>
        <authorList>
            <person name="Xu L."/>
        </authorList>
    </citation>
    <scope>NUCLEOTIDE SEQUENCE [LARGE SCALE GENOMIC DNA]</scope>
    <source>
        <strain evidence="3 4">MCCC 1K01500</strain>
    </source>
</reference>
<dbReference type="SUPFAM" id="SSF48452">
    <property type="entry name" value="TPR-like"/>
    <property type="match status" value="1"/>
</dbReference>
<dbReference type="EMBL" id="WTYM01000037">
    <property type="protein sequence ID" value="MXO59685.1"/>
    <property type="molecule type" value="Genomic_DNA"/>
</dbReference>
<evidence type="ECO:0000313" key="4">
    <source>
        <dbReference type="Proteomes" id="UP000433652"/>
    </source>
</evidence>
<dbReference type="InterPro" id="IPR035897">
    <property type="entry name" value="Toll_tir_struct_dom_sf"/>
</dbReference>
<sequence length="636" mass="70706">MSDVFISYSRNDRPIAERLAGALEARGVSYWMDSHLTGGTSFTKVTEDELNKAGKVIVLWSKTSVESGWVCDEAQAGREQGKLIPLTIDGSQPPMGFRQIQTIDMADWTRHGHADLPKALLDALTLGSEAGEATSNSMFVSRRKVILAAAIALIFTAIAGIMLLSGSLIGGRAAEARIVVMPLTADGNDPDEGPLAAGITSELIIRLRRVPELQVATGRADEPPGDNALYGSVRKDGEQLRVAVRLEDKAGNVVWSDNFDRTLNDLLYVQEDIAKAVADTLSVSLDVGINSRAYGGTDNPEAFANYVQGRSYRYIPDRSRPTAYLERAVALDPDFAKGWEELSYIYGVSIYSAGTEERLADLMAKLDYASAKALELSPDLWNGLSARAWYDIARDDLRTAAGKYRRIVELDQGRDPDLRNSLVTYAIQVGRNKQAIEIQRSMALIDPIYRRTTPEFASDYQQGRYAEMLRKIDEAARIDPTIRGQNFDSIFWANVFTGNYAEARKTADEFNMGPMTKSLPDFHFDPVANPDYPPDQLKLWADRTYGVGGRRQLAMHAALASQFDHQDVAMNYLRLAFERPGYGAYWMIWQPALAKLRKTDAFEDWVTEIGLVDIWREDNDWGDYCAPVSETEIACN</sequence>